<evidence type="ECO:0000313" key="1">
    <source>
        <dbReference type="EMBL" id="KAJ1362096.1"/>
    </source>
</evidence>
<evidence type="ECO:0000313" key="2">
    <source>
        <dbReference type="Proteomes" id="UP001196413"/>
    </source>
</evidence>
<proteinExistence type="predicted"/>
<reference evidence="1" key="1">
    <citation type="submission" date="2021-06" db="EMBL/GenBank/DDBJ databases">
        <title>Parelaphostrongylus tenuis whole genome reference sequence.</title>
        <authorList>
            <person name="Garwood T.J."/>
            <person name="Larsen P.A."/>
            <person name="Fountain-Jones N.M."/>
            <person name="Garbe J.R."/>
            <person name="Macchietto M.G."/>
            <person name="Kania S.A."/>
            <person name="Gerhold R.W."/>
            <person name="Richards J.E."/>
            <person name="Wolf T.M."/>
        </authorList>
    </citation>
    <scope>NUCLEOTIDE SEQUENCE</scope>
    <source>
        <strain evidence="1">MNPRO001-30</strain>
        <tissue evidence="1">Meninges</tissue>
    </source>
</reference>
<protein>
    <submittedName>
        <fullName evidence="1">Uncharacterized protein</fullName>
    </submittedName>
</protein>
<dbReference type="AlphaFoldDB" id="A0AAD5QW91"/>
<dbReference type="EMBL" id="JAHQIW010004369">
    <property type="protein sequence ID" value="KAJ1362096.1"/>
    <property type="molecule type" value="Genomic_DNA"/>
</dbReference>
<name>A0AAD5QW91_PARTN</name>
<gene>
    <name evidence="1" type="ORF">KIN20_021515</name>
</gene>
<sequence length="87" mass="10104">MILQLQKLFYAKSTRGQPSRKRESLDEEFKSSANIQKLPSRCSVRIRKRKAEQEDYSLLPPKYEGPPTPSMAYCSYVLADLMSPKYQ</sequence>
<comment type="caution">
    <text evidence="1">The sequence shown here is derived from an EMBL/GenBank/DDBJ whole genome shotgun (WGS) entry which is preliminary data.</text>
</comment>
<feature type="non-terminal residue" evidence="1">
    <location>
        <position position="87"/>
    </location>
</feature>
<dbReference type="Proteomes" id="UP001196413">
    <property type="component" value="Unassembled WGS sequence"/>
</dbReference>
<organism evidence="1 2">
    <name type="scientific">Parelaphostrongylus tenuis</name>
    <name type="common">Meningeal worm</name>
    <dbReference type="NCBI Taxonomy" id="148309"/>
    <lineage>
        <taxon>Eukaryota</taxon>
        <taxon>Metazoa</taxon>
        <taxon>Ecdysozoa</taxon>
        <taxon>Nematoda</taxon>
        <taxon>Chromadorea</taxon>
        <taxon>Rhabditida</taxon>
        <taxon>Rhabditina</taxon>
        <taxon>Rhabditomorpha</taxon>
        <taxon>Strongyloidea</taxon>
        <taxon>Metastrongylidae</taxon>
        <taxon>Parelaphostrongylus</taxon>
    </lineage>
</organism>
<keyword evidence="2" id="KW-1185">Reference proteome</keyword>
<accession>A0AAD5QW91</accession>